<feature type="compositionally biased region" description="Polar residues" evidence="1">
    <location>
        <begin position="94"/>
        <end position="103"/>
    </location>
</feature>
<proteinExistence type="predicted"/>
<keyword evidence="4" id="KW-1185">Reference proteome</keyword>
<comment type="caution">
    <text evidence="3">The sequence shown here is derived from an EMBL/GenBank/DDBJ whole genome shotgun (WGS) entry which is preliminary data.</text>
</comment>
<organism evidence="3 4">
    <name type="scientific">Nocardia ignorata</name>
    <dbReference type="NCBI Taxonomy" id="145285"/>
    <lineage>
        <taxon>Bacteria</taxon>
        <taxon>Bacillati</taxon>
        <taxon>Actinomycetota</taxon>
        <taxon>Actinomycetes</taxon>
        <taxon>Mycobacteriales</taxon>
        <taxon>Nocardiaceae</taxon>
        <taxon>Nocardia</taxon>
    </lineage>
</organism>
<dbReference type="EMBL" id="SNXK01000003">
    <property type="protein sequence ID" value="TDP38508.1"/>
    <property type="molecule type" value="Genomic_DNA"/>
</dbReference>
<evidence type="ECO:0000313" key="4">
    <source>
        <dbReference type="Proteomes" id="UP000295087"/>
    </source>
</evidence>
<evidence type="ECO:0000256" key="1">
    <source>
        <dbReference type="SAM" id="MobiDB-lite"/>
    </source>
</evidence>
<protein>
    <submittedName>
        <fullName evidence="3">Uncharacterized protein with alpha-helical domain and ER motif</fullName>
    </submittedName>
</protein>
<dbReference type="Pfam" id="PF04168">
    <property type="entry name" value="Alpha-E"/>
    <property type="match status" value="1"/>
</dbReference>
<feature type="domain" description="DUF403" evidence="2">
    <location>
        <begin position="9"/>
        <end position="85"/>
    </location>
</feature>
<sequence length="111" mass="11981">MSFEDATVDADRTSRVLLEVLGIEPPVGLRLDVWSVTDLVAFSHEHGVSISESIAKARENARGAREVASSEMWECLNTTYNGLAAPSRPPVGSVHTNSSPTSRTARRCSPD</sequence>
<reference evidence="3 4" key="1">
    <citation type="submission" date="2019-03" db="EMBL/GenBank/DDBJ databases">
        <title>Genomic Encyclopedia of Type Strains, Phase IV (KMG-IV): sequencing the most valuable type-strain genomes for metagenomic binning, comparative biology and taxonomic classification.</title>
        <authorList>
            <person name="Goeker M."/>
        </authorList>
    </citation>
    <scope>NUCLEOTIDE SEQUENCE [LARGE SCALE GENOMIC DNA]</scope>
    <source>
        <strain evidence="3 4">DSM 44496</strain>
    </source>
</reference>
<name>A0A4R6PJC2_NOCIG</name>
<dbReference type="AlphaFoldDB" id="A0A4R6PJC2"/>
<dbReference type="InterPro" id="IPR007296">
    <property type="entry name" value="DUF403"/>
</dbReference>
<evidence type="ECO:0000313" key="3">
    <source>
        <dbReference type="EMBL" id="TDP38508.1"/>
    </source>
</evidence>
<dbReference type="Proteomes" id="UP000295087">
    <property type="component" value="Unassembled WGS sequence"/>
</dbReference>
<evidence type="ECO:0000259" key="2">
    <source>
        <dbReference type="Pfam" id="PF04168"/>
    </source>
</evidence>
<accession>A0A4R6PJC2</accession>
<gene>
    <name evidence="3" type="ORF">DFR75_103165</name>
</gene>
<feature type="region of interest" description="Disordered" evidence="1">
    <location>
        <begin position="84"/>
        <end position="111"/>
    </location>
</feature>